<feature type="region of interest" description="Disordered" evidence="1">
    <location>
        <begin position="1"/>
        <end position="23"/>
    </location>
</feature>
<protein>
    <submittedName>
        <fullName evidence="2">Uncharacterized protein</fullName>
    </submittedName>
</protein>
<evidence type="ECO:0000313" key="2">
    <source>
        <dbReference type="EMBL" id="ELY39855.1"/>
    </source>
</evidence>
<comment type="caution">
    <text evidence="2">The sequence shown here is derived from an EMBL/GenBank/DDBJ whole genome shotgun (WGS) entry which is preliminary data.</text>
</comment>
<dbReference type="PATRIC" id="fig|1114856.3.peg.2962"/>
<sequence length="84" mass="9323">MTSQDNSTSSEKTGFEAGRKERQSVYPDDGYALIKISMMKPPGEALTKLAEYDSLDDVSMPPETEFADYVVYDSDGNAYSHDDL</sequence>
<evidence type="ECO:0000313" key="3">
    <source>
        <dbReference type="Proteomes" id="UP000011599"/>
    </source>
</evidence>
<accession>L9VRM5</accession>
<reference evidence="2 3" key="1">
    <citation type="journal article" date="2014" name="PLoS Genet.">
        <title>Phylogenetically driven sequencing of extremely halophilic archaea reveals strategies for static and dynamic osmo-response.</title>
        <authorList>
            <person name="Becker E.A."/>
            <person name="Seitzer P.M."/>
            <person name="Tritt A."/>
            <person name="Larsen D."/>
            <person name="Krusor M."/>
            <person name="Yao A.I."/>
            <person name="Wu D."/>
            <person name="Madern D."/>
            <person name="Eisen J.A."/>
            <person name="Darling A.E."/>
            <person name="Facciotti M.T."/>
        </authorList>
    </citation>
    <scope>NUCLEOTIDE SEQUENCE [LARGE SCALE GENOMIC DNA]</scope>
    <source>
        <strain evidence="2 3">GA33</strain>
    </source>
</reference>
<organism evidence="2 3">
    <name type="scientific">Natronorubrum tibetense GA33</name>
    <dbReference type="NCBI Taxonomy" id="1114856"/>
    <lineage>
        <taxon>Archaea</taxon>
        <taxon>Methanobacteriati</taxon>
        <taxon>Methanobacteriota</taxon>
        <taxon>Stenosarchaea group</taxon>
        <taxon>Halobacteria</taxon>
        <taxon>Halobacteriales</taxon>
        <taxon>Natrialbaceae</taxon>
        <taxon>Natronorubrum</taxon>
    </lineage>
</organism>
<dbReference type="OrthoDB" id="259547at2157"/>
<proteinExistence type="predicted"/>
<dbReference type="STRING" id="1114856.GCA_000383975_03296"/>
<name>L9VRM5_9EURY</name>
<feature type="compositionally biased region" description="Basic and acidic residues" evidence="1">
    <location>
        <begin position="13"/>
        <end position="23"/>
    </location>
</feature>
<dbReference type="EMBL" id="AOHW01000036">
    <property type="protein sequence ID" value="ELY39855.1"/>
    <property type="molecule type" value="Genomic_DNA"/>
</dbReference>
<feature type="compositionally biased region" description="Polar residues" evidence="1">
    <location>
        <begin position="1"/>
        <end position="12"/>
    </location>
</feature>
<dbReference type="Proteomes" id="UP000011599">
    <property type="component" value="Unassembled WGS sequence"/>
</dbReference>
<dbReference type="RefSeq" id="WP_006090807.1">
    <property type="nucleotide sequence ID" value="NZ_AOHW01000036.1"/>
</dbReference>
<keyword evidence="3" id="KW-1185">Reference proteome</keyword>
<gene>
    <name evidence="2" type="ORF">C496_14296</name>
</gene>
<dbReference type="AlphaFoldDB" id="L9VRM5"/>
<evidence type="ECO:0000256" key="1">
    <source>
        <dbReference type="SAM" id="MobiDB-lite"/>
    </source>
</evidence>